<dbReference type="AlphaFoldDB" id="A0A811URY1"/>
<dbReference type="EMBL" id="CAJHJT010000012">
    <property type="protein sequence ID" value="CAD6999753.1"/>
    <property type="molecule type" value="Genomic_DNA"/>
</dbReference>
<accession>A0A811URY1</accession>
<gene>
    <name evidence="1" type="ORF">CCAP1982_LOCUS8277</name>
</gene>
<proteinExistence type="predicted"/>
<sequence length="62" mass="6878">MARSTNFLDADGSLMEKNLKFVKNEIEDELNQFFSGAQTAGVTNESLAPPREYKIVQPKSGN</sequence>
<keyword evidence="2" id="KW-1185">Reference proteome</keyword>
<evidence type="ECO:0000313" key="2">
    <source>
        <dbReference type="Proteomes" id="UP000606786"/>
    </source>
</evidence>
<protein>
    <submittedName>
        <fullName evidence="1">(Mediterranean fruit fly) hypothetical protein</fullName>
    </submittedName>
</protein>
<name>A0A811URY1_CERCA</name>
<organism evidence="1 2">
    <name type="scientific">Ceratitis capitata</name>
    <name type="common">Mediterranean fruit fly</name>
    <name type="synonym">Tephritis capitata</name>
    <dbReference type="NCBI Taxonomy" id="7213"/>
    <lineage>
        <taxon>Eukaryota</taxon>
        <taxon>Metazoa</taxon>
        <taxon>Ecdysozoa</taxon>
        <taxon>Arthropoda</taxon>
        <taxon>Hexapoda</taxon>
        <taxon>Insecta</taxon>
        <taxon>Pterygota</taxon>
        <taxon>Neoptera</taxon>
        <taxon>Endopterygota</taxon>
        <taxon>Diptera</taxon>
        <taxon>Brachycera</taxon>
        <taxon>Muscomorpha</taxon>
        <taxon>Tephritoidea</taxon>
        <taxon>Tephritidae</taxon>
        <taxon>Ceratitis</taxon>
        <taxon>Ceratitis</taxon>
    </lineage>
</organism>
<dbReference type="Proteomes" id="UP000606786">
    <property type="component" value="Unassembled WGS sequence"/>
</dbReference>
<dbReference type="OrthoDB" id="5135119at2759"/>
<evidence type="ECO:0000313" key="1">
    <source>
        <dbReference type="EMBL" id="CAD6999753.1"/>
    </source>
</evidence>
<comment type="caution">
    <text evidence="1">The sequence shown here is derived from an EMBL/GenBank/DDBJ whole genome shotgun (WGS) entry which is preliminary data.</text>
</comment>
<reference evidence="1" key="1">
    <citation type="submission" date="2020-11" db="EMBL/GenBank/DDBJ databases">
        <authorList>
            <person name="Whitehead M."/>
        </authorList>
    </citation>
    <scope>NUCLEOTIDE SEQUENCE</scope>
    <source>
        <strain evidence="1">EGII</strain>
    </source>
</reference>